<evidence type="ECO:0000313" key="7">
    <source>
        <dbReference type="EMBL" id="EHO63505.1"/>
    </source>
</evidence>
<comment type="catalytic activity">
    <reaction evidence="3 4">
        <text>(R)-4'-phosphopantothenate + L-cysteine + CTP = N-[(R)-4-phosphopantothenoyl]-L-cysteine + CMP + diphosphate + H(+)</text>
        <dbReference type="Rhea" id="RHEA:19397"/>
        <dbReference type="ChEBI" id="CHEBI:10986"/>
        <dbReference type="ChEBI" id="CHEBI:15378"/>
        <dbReference type="ChEBI" id="CHEBI:33019"/>
        <dbReference type="ChEBI" id="CHEBI:35235"/>
        <dbReference type="ChEBI" id="CHEBI:37563"/>
        <dbReference type="ChEBI" id="CHEBI:59458"/>
        <dbReference type="ChEBI" id="CHEBI:60377"/>
        <dbReference type="EC" id="6.3.2.5"/>
    </reaction>
</comment>
<dbReference type="Pfam" id="PF04127">
    <property type="entry name" value="DFP"/>
    <property type="match status" value="1"/>
</dbReference>
<accession>H1CYT4</accession>
<dbReference type="GO" id="GO:0015937">
    <property type="term" value="P:coenzyme A biosynthetic process"/>
    <property type="evidence" value="ECO:0007669"/>
    <property type="project" value="UniProtKB-UniRule"/>
</dbReference>
<comment type="catalytic activity">
    <reaction evidence="3 4">
        <text>N-[(R)-4-phosphopantothenoyl]-L-cysteine + H(+) = (R)-4'-phosphopantetheine + CO2</text>
        <dbReference type="Rhea" id="RHEA:16793"/>
        <dbReference type="ChEBI" id="CHEBI:15378"/>
        <dbReference type="ChEBI" id="CHEBI:16526"/>
        <dbReference type="ChEBI" id="CHEBI:59458"/>
        <dbReference type="ChEBI" id="CHEBI:61723"/>
        <dbReference type="EC" id="4.1.1.36"/>
    </reaction>
</comment>
<dbReference type="OrthoDB" id="9802554at2"/>
<feature type="binding site" evidence="3">
    <location>
        <position position="278"/>
    </location>
    <ligand>
        <name>CTP</name>
        <dbReference type="ChEBI" id="CHEBI:37563"/>
    </ligand>
</feature>
<dbReference type="GO" id="GO:0071513">
    <property type="term" value="C:phosphopantothenoylcysteine decarboxylase complex"/>
    <property type="evidence" value="ECO:0007669"/>
    <property type="project" value="TreeGrafter"/>
</dbReference>
<comment type="caution">
    <text evidence="7">The sequence shown here is derived from an EMBL/GenBank/DDBJ whole genome shotgun (WGS) entry which is preliminary data.</text>
</comment>
<feature type="active site" description="Proton donor" evidence="3">
    <location>
        <position position="157"/>
    </location>
</feature>
<feature type="domain" description="DNA/pantothenate metabolism flavoprotein C-terminal" evidence="6">
    <location>
        <begin position="185"/>
        <end position="395"/>
    </location>
</feature>
<dbReference type="Gene3D" id="3.40.50.10300">
    <property type="entry name" value="CoaB-like"/>
    <property type="match status" value="1"/>
</dbReference>
<evidence type="ECO:0000259" key="6">
    <source>
        <dbReference type="Pfam" id="PF04127"/>
    </source>
</evidence>
<keyword evidence="2 3" id="KW-0456">Lyase</keyword>
<dbReference type="PANTHER" id="PTHR14359">
    <property type="entry name" value="HOMO-OLIGOMERIC FLAVIN CONTAINING CYS DECARBOXYLASE FAMILY"/>
    <property type="match status" value="1"/>
</dbReference>
<dbReference type="Proteomes" id="UP000003277">
    <property type="component" value="Unassembled WGS sequence"/>
</dbReference>
<feature type="region of interest" description="Phosphopantothenoylcysteine decarboxylase" evidence="3">
    <location>
        <begin position="1"/>
        <end position="189"/>
    </location>
</feature>
<dbReference type="GO" id="GO:0046872">
    <property type="term" value="F:metal ion binding"/>
    <property type="evidence" value="ECO:0007669"/>
    <property type="project" value="UniProtKB-KW"/>
</dbReference>
<comment type="pathway">
    <text evidence="3 4">Cofactor biosynthesis; coenzyme A biosynthesis; CoA from (R)-pantothenate: step 3/5.</text>
</comment>
<comment type="pathway">
    <text evidence="3 4">Cofactor biosynthesis; coenzyme A biosynthesis; CoA from (R)-pantothenate: step 2/5.</text>
</comment>
<sequence length="400" mass="43293">MFENKHIVVGVCGGIAAYKAAGLVSHLRQAGADVHCIMTANAAKLVTPITFGELSGNDVTVDMFANIYKWDVEHIALARMADVFVIAPATADIIGKVANGIADDMLSTTVMATKAKVIFVPSMNTNMYENPIVQENMAKLRAHGYLFVEPESGHLACNTNGKGRFPKLESIMDAVEKALFGKGLLKGKKIIVSAGGTQEAIDPVRYISNRSSGRMGYAIARAAAMEDADVTLVSCTTALPVPSGVKIEYVRDARELCRAMNSHFDDCDAAIMAAAVSDYRPKVQATQKIKKESHDVLNIELTQNPDILYGLGQKKKGQFLVGFAAETNDVIEHGKEKLKRKNLDMLVANDVAMPGAGFNVPTNIASLLYKDGTMEQYPKMTKDELGHIIVEKISEGLKQQ</sequence>
<comment type="similarity">
    <text evidence="3 4">In the N-terminal section; belongs to the HFCD (homo-oligomeric flavin containing Cys decarboxylase) superfamily.</text>
</comment>
<dbReference type="GO" id="GO:0004633">
    <property type="term" value="F:phosphopantothenoylcysteine decarboxylase activity"/>
    <property type="evidence" value="ECO:0007669"/>
    <property type="project" value="UniProtKB-UniRule"/>
</dbReference>
<dbReference type="RefSeq" id="WP_008859026.1">
    <property type="nucleotide sequence ID" value="NZ_JH591187.1"/>
</dbReference>
<dbReference type="EC" id="4.1.1.36" evidence="3"/>
<dbReference type="EMBL" id="ADLT01000015">
    <property type="protein sequence ID" value="EHO63505.1"/>
    <property type="molecule type" value="Genomic_DNA"/>
</dbReference>
<feature type="region of interest" description="Phosphopantothenate--cysteine ligase" evidence="3">
    <location>
        <begin position="190"/>
        <end position="400"/>
    </location>
</feature>
<comment type="similarity">
    <text evidence="3 4">In the C-terminal section; belongs to the PPC synthetase family.</text>
</comment>
<feature type="binding site" evidence="3">
    <location>
        <position position="341"/>
    </location>
    <ligand>
        <name>CTP</name>
        <dbReference type="ChEBI" id="CHEBI:37563"/>
    </ligand>
</feature>
<evidence type="ECO:0000256" key="3">
    <source>
        <dbReference type="HAMAP-Rule" id="MF_02225"/>
    </source>
</evidence>
<keyword evidence="3" id="KW-0511">Multifunctional enzyme</keyword>
<comment type="cofactor">
    <cofactor evidence="3">
        <name>FMN</name>
        <dbReference type="ChEBI" id="CHEBI:58210"/>
    </cofactor>
    <text evidence="3">Binds 1 FMN per subunit.</text>
</comment>
<keyword evidence="3" id="KW-0479">Metal-binding</keyword>
<dbReference type="EC" id="6.3.2.5" evidence="3"/>
<dbReference type="HAMAP" id="MF_02225">
    <property type="entry name" value="CoaBC"/>
    <property type="match status" value="1"/>
</dbReference>
<keyword evidence="8" id="KW-1185">Reference proteome</keyword>
<organism evidence="7 8">
    <name type="scientific">Dialister succinatiphilus YIT 11850</name>
    <dbReference type="NCBI Taxonomy" id="742743"/>
    <lineage>
        <taxon>Bacteria</taxon>
        <taxon>Bacillati</taxon>
        <taxon>Bacillota</taxon>
        <taxon>Negativicutes</taxon>
        <taxon>Veillonellales</taxon>
        <taxon>Veillonellaceae</taxon>
        <taxon>Dialister</taxon>
    </lineage>
</organism>
<dbReference type="AlphaFoldDB" id="H1CYT4"/>
<feature type="binding site" evidence="3">
    <location>
        <begin position="305"/>
        <end position="308"/>
    </location>
    <ligand>
        <name>CTP</name>
        <dbReference type="ChEBI" id="CHEBI:37563"/>
    </ligand>
</feature>
<dbReference type="UniPathway" id="UPA00241">
    <property type="reaction ID" value="UER00353"/>
</dbReference>
<dbReference type="eggNOG" id="COG0452">
    <property type="taxonomic scope" value="Bacteria"/>
</dbReference>
<dbReference type="GO" id="GO:0004632">
    <property type="term" value="F:phosphopantothenate--cysteine ligase activity"/>
    <property type="evidence" value="ECO:0007669"/>
    <property type="project" value="UniProtKB-UniRule"/>
</dbReference>
<dbReference type="STRING" id="742743.HMPREF9453_00522"/>
<evidence type="ECO:0000313" key="8">
    <source>
        <dbReference type="Proteomes" id="UP000003277"/>
    </source>
</evidence>
<dbReference type="Gene3D" id="3.40.50.1950">
    <property type="entry name" value="Flavin prenyltransferase-like"/>
    <property type="match status" value="1"/>
</dbReference>
<dbReference type="PANTHER" id="PTHR14359:SF6">
    <property type="entry name" value="PHOSPHOPANTOTHENOYLCYSTEINE DECARBOXYLASE"/>
    <property type="match status" value="1"/>
</dbReference>
<comment type="cofactor">
    <cofactor evidence="3">
        <name>Mg(2+)</name>
        <dbReference type="ChEBI" id="CHEBI:18420"/>
    </cofactor>
</comment>
<evidence type="ECO:0000256" key="2">
    <source>
        <dbReference type="ARBA" id="ARBA00023239"/>
    </source>
</evidence>
<evidence type="ECO:0000256" key="4">
    <source>
        <dbReference type="RuleBase" id="RU364078"/>
    </source>
</evidence>
<dbReference type="PATRIC" id="fig|742743.3.peg.538"/>
<dbReference type="SUPFAM" id="SSF102645">
    <property type="entry name" value="CoaB-like"/>
    <property type="match status" value="1"/>
</dbReference>
<keyword evidence="3 4" id="KW-0288">FMN</keyword>
<keyword evidence="1 3" id="KW-0210">Decarboxylase</keyword>
<protein>
    <recommendedName>
        <fullName evidence="3">Coenzyme A biosynthesis bifunctional protein CoaBC</fullName>
    </recommendedName>
    <alternativeName>
        <fullName evidence="3">DNA/pantothenate metabolism flavoprotein</fullName>
    </alternativeName>
    <alternativeName>
        <fullName evidence="3">Phosphopantothenoylcysteine synthetase/decarboxylase</fullName>
        <shortName evidence="3">PPCS-PPCDC</shortName>
    </alternativeName>
    <domain>
        <recommendedName>
            <fullName evidence="3">Phosphopantothenoylcysteine decarboxylase</fullName>
            <shortName evidence="3">PPC decarboxylase</shortName>
            <shortName evidence="3">PPC-DC</shortName>
            <ecNumber evidence="3">4.1.1.36</ecNumber>
        </recommendedName>
        <alternativeName>
            <fullName evidence="3">CoaC</fullName>
        </alternativeName>
    </domain>
    <domain>
        <recommendedName>
            <fullName evidence="3">Phosphopantothenate--cysteine ligase</fullName>
            <ecNumber evidence="3">6.3.2.5</ecNumber>
        </recommendedName>
        <alternativeName>
            <fullName evidence="3">CoaB</fullName>
        </alternativeName>
        <alternativeName>
            <fullName evidence="3">Phosphopantothenoylcysteine synthetase</fullName>
            <shortName evidence="3">PPC synthetase</shortName>
            <shortName evidence="3">PPC-S</shortName>
        </alternativeName>
    </domain>
</protein>
<dbReference type="InterPro" id="IPR007085">
    <property type="entry name" value="DNA/pantothenate-metab_flavo_C"/>
</dbReference>
<dbReference type="InterPro" id="IPR003382">
    <property type="entry name" value="Flavoprotein"/>
</dbReference>
<evidence type="ECO:0000259" key="5">
    <source>
        <dbReference type="Pfam" id="PF02441"/>
    </source>
</evidence>
<keyword evidence="3" id="KW-0460">Magnesium</keyword>
<dbReference type="NCBIfam" id="TIGR00521">
    <property type="entry name" value="coaBC_dfp"/>
    <property type="match status" value="1"/>
</dbReference>
<keyword evidence="3 4" id="KW-0285">Flavoprotein</keyword>
<proteinExistence type="inferred from homology"/>
<evidence type="ECO:0000256" key="1">
    <source>
        <dbReference type="ARBA" id="ARBA00022793"/>
    </source>
</evidence>
<dbReference type="InterPro" id="IPR005252">
    <property type="entry name" value="CoaBC"/>
</dbReference>
<name>H1CYT4_9FIRM</name>
<feature type="binding site" evidence="3">
    <location>
        <position position="337"/>
    </location>
    <ligand>
        <name>CTP</name>
        <dbReference type="ChEBI" id="CHEBI:37563"/>
    </ligand>
</feature>
<keyword evidence="3 4" id="KW-0436">Ligase</keyword>
<comment type="function">
    <text evidence="4">Catalyzes two steps in the biosynthesis of coenzyme A. In the first step cysteine is conjugated to 4'-phosphopantothenate to form 4-phosphopantothenoylcysteine, in the latter compound is decarboxylated to form 4'-phosphopantotheine.</text>
</comment>
<reference evidence="7 8" key="1">
    <citation type="submission" date="2011-11" db="EMBL/GenBank/DDBJ databases">
        <title>The Genome Sequence of Dialister succinatiphilus YIT 11850.</title>
        <authorList>
            <consortium name="The Broad Institute Genome Sequencing Platform"/>
            <person name="Earl A."/>
            <person name="Ward D."/>
            <person name="Feldgarden M."/>
            <person name="Gevers D."/>
            <person name="Morotomi M."/>
            <person name="Young S.K."/>
            <person name="Zeng Q."/>
            <person name="Gargeya S."/>
            <person name="Fitzgerald M."/>
            <person name="Haas B."/>
            <person name="Abouelleil A."/>
            <person name="Alvarado L."/>
            <person name="Arachchi H.M."/>
            <person name="Berlin A."/>
            <person name="Brown A."/>
            <person name="Chapman S.B."/>
            <person name="Dunbar C."/>
            <person name="Gearin G."/>
            <person name="Goldberg J."/>
            <person name="Griggs A."/>
            <person name="Gujja S."/>
            <person name="Heiman D."/>
            <person name="Howarth C."/>
            <person name="Lui A."/>
            <person name="MacDonald P.J.P."/>
            <person name="Montmayeur A."/>
            <person name="Murphy C."/>
            <person name="Neiman D."/>
            <person name="Pearson M."/>
            <person name="Priest M."/>
            <person name="Roberts A."/>
            <person name="Saif S."/>
            <person name="Shea T."/>
            <person name="Sisk P."/>
            <person name="Stolte C."/>
            <person name="Sykes S."/>
            <person name="Wortman J."/>
            <person name="Nusbaum C."/>
            <person name="Birren B."/>
        </authorList>
    </citation>
    <scope>NUCLEOTIDE SEQUENCE [LARGE SCALE GENOMIC DNA]</scope>
    <source>
        <strain evidence="7 8">YIT 11850</strain>
    </source>
</reference>
<dbReference type="HOGENOM" id="CLU_033319_0_1_9"/>
<dbReference type="GO" id="GO:0015941">
    <property type="term" value="P:pantothenate catabolic process"/>
    <property type="evidence" value="ECO:0007669"/>
    <property type="project" value="InterPro"/>
</dbReference>
<feature type="binding site" evidence="3">
    <location>
        <position position="323"/>
    </location>
    <ligand>
        <name>CTP</name>
        <dbReference type="ChEBI" id="CHEBI:37563"/>
    </ligand>
</feature>
<feature type="domain" description="Flavoprotein" evidence="5">
    <location>
        <begin position="5"/>
        <end position="178"/>
    </location>
</feature>
<dbReference type="SUPFAM" id="SSF52507">
    <property type="entry name" value="Homo-oligomeric flavin-containing Cys decarboxylases, HFCD"/>
    <property type="match status" value="1"/>
</dbReference>
<feature type="binding site" evidence="3">
    <location>
        <position position="288"/>
    </location>
    <ligand>
        <name>CTP</name>
        <dbReference type="ChEBI" id="CHEBI:37563"/>
    </ligand>
</feature>
<dbReference type="InterPro" id="IPR036551">
    <property type="entry name" value="Flavin_trans-like"/>
</dbReference>
<gene>
    <name evidence="3" type="primary">coaBC</name>
    <name evidence="7" type="ORF">HMPREF9453_00522</name>
</gene>
<comment type="function">
    <text evidence="3">Catalyzes two sequential steps in the biosynthesis of coenzyme A. In the first step cysteine is conjugated to 4'-phosphopantothenate to form 4-phosphopantothenoylcysteine. In the second step the latter compound is decarboxylated to form 4'-phosphopantotheine.</text>
</comment>
<comment type="caution">
    <text evidence="3">Lacks conserved residue(s) required for the propagation of feature annotation.</text>
</comment>
<dbReference type="InterPro" id="IPR035929">
    <property type="entry name" value="CoaB-like_sf"/>
</dbReference>
<dbReference type="GO" id="GO:0010181">
    <property type="term" value="F:FMN binding"/>
    <property type="evidence" value="ECO:0007669"/>
    <property type="project" value="UniProtKB-UniRule"/>
</dbReference>
<dbReference type="Pfam" id="PF02441">
    <property type="entry name" value="Flavoprotein"/>
    <property type="match status" value="1"/>
</dbReference>